<sequence>MDCSPSRHPSARFPFILTGLWDRHRPGPDQAASTPPPTPSPVPSQVDVAPSVHSAERLQLSREAAHREVTEELENLVGLENVKRQLNGVQSWVQICRRHGRDPRDEWYNIAFQGNPGTGKSTVARLYAKMLFSMGISDSDAIHETSGKELLTKGPDGVRDLIRTMTRADLPEMSTAGVLVIDDPHHISESSQSELVQQTLGCILEAMERKSGRIIVVFIGQRSLMEKFLCGSPQLRERICSTLHFGDFDRRELLQLLWRRINQGYRGRMQVEGGPESPYMQVVARRLARGRGKDGFTNAHAIRELVATVARRQAEYLMQQQDSGRDDVDYFFFSRQDLLGPGPADIRVQSEAWLALQQLVGQESVKASVREIFDLAEENYQREINNQRRLAIRTNRVFVGPPGTGKTTAARLYAQVLADLGLVGNREVTVKSLSAMARQGESQGSTGAKTLIICVDDAEMSADGDSSALGHALDTLTQQLSDRQEGRCVIAVGSSSSMGPILPTLRKQANVLDHQVITFERFGRDQLKQLLQTRLQEHEIAMTHEAFLKALDILDSIRMRKDFDNASAVDRLLDAANQAFEERRYRAQEPPTKAERILQVEDLTSGHLGAGSIICSRNDMLRSFVPDEIISLLERYNNEMRASWIQGRDPALRAPRTFVLKGACGTGKRAVAHHLGTLYYDMGILDTNALVEYSVLDFVPSNSAQTSFRTRGLLDSARGKALFITDAHRLGDSDTTAQVLDEFTNLLPKYLHQIVVMLAGPPHEMDCLLGNRPRLASLFQEEITFRTPTSHESLRFLDRLLQEECIGGERPFLTDPQSPSCREFSRAIHVLSMFPCWDNIRDIDTLRRWMVSACMQNVPLDGTSILQLYLGEEQAMECMVKLYNLKRDRLRFNHDPKARALPRTLSQPRSVDRAPVRFPV</sequence>
<protein>
    <submittedName>
        <fullName evidence="5">ATPase, AAA family protein</fullName>
    </submittedName>
</protein>
<comment type="similarity">
    <text evidence="1">Belongs to the CbxX/CfxQ family.</text>
</comment>
<evidence type="ECO:0000313" key="5">
    <source>
        <dbReference type="EMBL" id="GFF19363.1"/>
    </source>
</evidence>
<dbReference type="FunFam" id="1.10.8.60:FF:000160">
    <property type="entry name" value="WGS project CABT00000000 data, contig 2.55"/>
    <property type="match status" value="1"/>
</dbReference>
<accession>A0A5M3Z982</accession>
<keyword evidence="2" id="KW-0547">Nucleotide-binding</keyword>
<name>A0A5M3Z982_ASPTE</name>
<dbReference type="InterPro" id="IPR003959">
    <property type="entry name" value="ATPase_AAA_core"/>
</dbReference>
<proteinExistence type="inferred from homology"/>
<evidence type="ECO:0000256" key="1">
    <source>
        <dbReference type="ARBA" id="ARBA00010378"/>
    </source>
</evidence>
<dbReference type="PANTHER" id="PTHR43392">
    <property type="entry name" value="AAA-TYPE ATPASE FAMILY PROTEIN / ANKYRIN REPEAT FAMILY PROTEIN"/>
    <property type="match status" value="1"/>
</dbReference>
<dbReference type="Proteomes" id="UP000452235">
    <property type="component" value="Unassembled WGS sequence"/>
</dbReference>
<dbReference type="InterPro" id="IPR003593">
    <property type="entry name" value="AAA+_ATPase"/>
</dbReference>
<dbReference type="InterPro" id="IPR000641">
    <property type="entry name" value="CbxX/CfxQ"/>
</dbReference>
<dbReference type="PRINTS" id="PR00819">
    <property type="entry name" value="CBXCFQXSUPER"/>
</dbReference>
<dbReference type="SUPFAM" id="SSF52540">
    <property type="entry name" value="P-loop containing nucleoside triphosphate hydrolases"/>
    <property type="match status" value="3"/>
</dbReference>
<organism evidence="5 6">
    <name type="scientific">Aspergillus terreus</name>
    <dbReference type="NCBI Taxonomy" id="33178"/>
    <lineage>
        <taxon>Eukaryota</taxon>
        <taxon>Fungi</taxon>
        <taxon>Dikarya</taxon>
        <taxon>Ascomycota</taxon>
        <taxon>Pezizomycotina</taxon>
        <taxon>Eurotiomycetes</taxon>
        <taxon>Eurotiomycetidae</taxon>
        <taxon>Eurotiales</taxon>
        <taxon>Aspergillaceae</taxon>
        <taxon>Aspergillus</taxon>
        <taxon>Aspergillus subgen. Circumdati</taxon>
    </lineage>
</organism>
<dbReference type="EMBL" id="BLJY01000010">
    <property type="protein sequence ID" value="GFF19363.1"/>
    <property type="molecule type" value="Genomic_DNA"/>
</dbReference>
<gene>
    <name evidence="5" type="ORF">ATEIFO6365_0010013600</name>
</gene>
<comment type="caution">
    <text evidence="5">The sequence shown here is derived from an EMBL/GenBank/DDBJ whole genome shotgun (WGS) entry which is preliminary data.</text>
</comment>
<dbReference type="InterPro" id="IPR027417">
    <property type="entry name" value="P-loop_NTPase"/>
</dbReference>
<dbReference type="OrthoDB" id="2423195at2759"/>
<dbReference type="SMART" id="SM00382">
    <property type="entry name" value="AAA"/>
    <property type="match status" value="2"/>
</dbReference>
<dbReference type="PANTHER" id="PTHR43392:SF2">
    <property type="entry name" value="AAA-TYPE ATPASE FAMILY PROTEIN _ ANKYRIN REPEAT FAMILY PROTEIN"/>
    <property type="match status" value="1"/>
</dbReference>
<feature type="region of interest" description="Disordered" evidence="4">
    <location>
        <begin position="24"/>
        <end position="47"/>
    </location>
</feature>
<dbReference type="Gene3D" id="3.40.50.300">
    <property type="entry name" value="P-loop containing nucleotide triphosphate hydrolases"/>
    <property type="match status" value="3"/>
</dbReference>
<dbReference type="GO" id="GO:0016887">
    <property type="term" value="F:ATP hydrolysis activity"/>
    <property type="evidence" value="ECO:0007669"/>
    <property type="project" value="InterPro"/>
</dbReference>
<dbReference type="VEuPathDB" id="FungiDB:ATEG_08613"/>
<dbReference type="CDD" id="cd00009">
    <property type="entry name" value="AAA"/>
    <property type="match status" value="1"/>
</dbReference>
<dbReference type="AlphaFoldDB" id="A0A5M3Z982"/>
<evidence type="ECO:0000256" key="3">
    <source>
        <dbReference type="ARBA" id="ARBA00022840"/>
    </source>
</evidence>
<dbReference type="Pfam" id="PF00004">
    <property type="entry name" value="AAA"/>
    <property type="match status" value="2"/>
</dbReference>
<evidence type="ECO:0000313" key="6">
    <source>
        <dbReference type="Proteomes" id="UP000452235"/>
    </source>
</evidence>
<dbReference type="InterPro" id="IPR050773">
    <property type="entry name" value="CbxX/CfxQ_RuBisCO_ESX"/>
</dbReference>
<dbReference type="Gene3D" id="1.10.8.60">
    <property type="match status" value="1"/>
</dbReference>
<evidence type="ECO:0000256" key="2">
    <source>
        <dbReference type="ARBA" id="ARBA00022741"/>
    </source>
</evidence>
<reference evidence="5 6" key="1">
    <citation type="submission" date="2020-01" db="EMBL/GenBank/DDBJ databases">
        <title>Aspergillus terreus IFO 6365 whole genome shotgun sequence.</title>
        <authorList>
            <person name="Kanamasa S."/>
            <person name="Takahashi H."/>
        </authorList>
    </citation>
    <scope>NUCLEOTIDE SEQUENCE [LARGE SCALE GENOMIC DNA]</scope>
    <source>
        <strain evidence="5 6">IFO 6365</strain>
    </source>
</reference>
<keyword evidence="6" id="KW-1185">Reference proteome</keyword>
<evidence type="ECO:0000256" key="4">
    <source>
        <dbReference type="SAM" id="MobiDB-lite"/>
    </source>
</evidence>
<keyword evidence="3" id="KW-0067">ATP-binding</keyword>
<dbReference type="GO" id="GO:0005524">
    <property type="term" value="F:ATP binding"/>
    <property type="evidence" value="ECO:0007669"/>
    <property type="project" value="UniProtKB-KW"/>
</dbReference>